<comment type="caution">
    <text evidence="2">The sequence shown here is derived from an EMBL/GenBank/DDBJ whole genome shotgun (WGS) entry which is preliminary data.</text>
</comment>
<dbReference type="RefSeq" id="WP_271012382.1">
    <property type="nucleotide sequence ID" value="NZ_JAQIFT010000045.1"/>
</dbReference>
<reference evidence="2" key="1">
    <citation type="journal article" date="2023" name="Int. J. Syst. Evol. Microbiol.">
        <title>&lt;i&gt;Holtiella tumoricola&lt;/i&gt; gen. nov. sp. nov., isolated from a human clinical sample.</title>
        <authorList>
            <person name="Allen-Vercoe E."/>
            <person name="Daigneault M.C."/>
            <person name="Vancuren S.J."/>
            <person name="Cochrane K."/>
            <person name="O'Neal L.L."/>
            <person name="Sankaranarayanan K."/>
            <person name="Lawson P.A."/>
        </authorList>
    </citation>
    <scope>NUCLEOTIDE SEQUENCE</scope>
    <source>
        <strain evidence="2">CC70A</strain>
    </source>
</reference>
<gene>
    <name evidence="2" type="ORF">PBV87_11490</name>
</gene>
<evidence type="ECO:0000313" key="2">
    <source>
        <dbReference type="EMBL" id="MDA3732106.1"/>
    </source>
</evidence>
<protein>
    <submittedName>
        <fullName evidence="2">Uncharacterized protein</fullName>
    </submittedName>
</protein>
<evidence type="ECO:0000256" key="1">
    <source>
        <dbReference type="SAM" id="Phobius"/>
    </source>
</evidence>
<keyword evidence="1" id="KW-0812">Transmembrane</keyword>
<organism evidence="2 3">
    <name type="scientific">Holtiella tumoricola</name>
    <dbReference type="NCBI Taxonomy" id="3018743"/>
    <lineage>
        <taxon>Bacteria</taxon>
        <taxon>Bacillati</taxon>
        <taxon>Bacillota</taxon>
        <taxon>Clostridia</taxon>
        <taxon>Lachnospirales</taxon>
        <taxon>Cellulosilyticaceae</taxon>
        <taxon>Holtiella</taxon>
    </lineage>
</organism>
<dbReference type="EMBL" id="JAQIFT010000045">
    <property type="protein sequence ID" value="MDA3732106.1"/>
    <property type="molecule type" value="Genomic_DNA"/>
</dbReference>
<dbReference type="Proteomes" id="UP001169242">
    <property type="component" value="Unassembled WGS sequence"/>
</dbReference>
<evidence type="ECO:0000313" key="3">
    <source>
        <dbReference type="Proteomes" id="UP001169242"/>
    </source>
</evidence>
<accession>A0AA42J1F5</accession>
<proteinExistence type="predicted"/>
<keyword evidence="1" id="KW-0472">Membrane</keyword>
<dbReference type="AlphaFoldDB" id="A0AA42J1F5"/>
<feature type="transmembrane region" description="Helical" evidence="1">
    <location>
        <begin position="12"/>
        <end position="29"/>
    </location>
</feature>
<keyword evidence="1" id="KW-1133">Transmembrane helix</keyword>
<sequence length="147" mass="16544">MNFGKKEIQVISFCLVVLLVCVVVLVSIFNKNNFKFEHGEVGDPYKYITSTGEYNVMVVEDVAISNGNVIMEITADKNTFIDFLSKNGFSVIGKNERPINVELVSVSDIENGNGNIQIVTKILENKEVDSVVFTKLNNKKYIKFNLR</sequence>
<name>A0AA42J1F5_9FIRM</name>
<keyword evidence="3" id="KW-1185">Reference proteome</keyword>